<feature type="domain" description="HTH lysR-type" evidence="5">
    <location>
        <begin position="6"/>
        <end position="63"/>
    </location>
</feature>
<dbReference type="Pfam" id="PF00126">
    <property type="entry name" value="HTH_1"/>
    <property type="match status" value="1"/>
</dbReference>
<dbReference type="PANTHER" id="PTHR30346">
    <property type="entry name" value="TRANSCRIPTIONAL DUAL REGULATOR HCAR-RELATED"/>
    <property type="match status" value="1"/>
</dbReference>
<dbReference type="PANTHER" id="PTHR30346:SF0">
    <property type="entry name" value="HCA OPERON TRANSCRIPTIONAL ACTIVATOR HCAR"/>
    <property type="match status" value="1"/>
</dbReference>
<comment type="similarity">
    <text evidence="1">Belongs to the LysR transcriptional regulatory family.</text>
</comment>
<dbReference type="RefSeq" id="WP_094828194.1">
    <property type="nucleotide sequence ID" value="NZ_NEVL01000004.1"/>
</dbReference>
<keyword evidence="2" id="KW-0805">Transcription regulation</keyword>
<dbReference type="EMBL" id="NEVL01000004">
    <property type="protein sequence ID" value="OZI33199.1"/>
    <property type="molecule type" value="Genomic_DNA"/>
</dbReference>
<organism evidence="6 7">
    <name type="scientific">Bordetella genomosp. 1</name>
    <dbReference type="NCBI Taxonomy" id="1395607"/>
    <lineage>
        <taxon>Bacteria</taxon>
        <taxon>Pseudomonadati</taxon>
        <taxon>Pseudomonadota</taxon>
        <taxon>Betaproteobacteria</taxon>
        <taxon>Burkholderiales</taxon>
        <taxon>Alcaligenaceae</taxon>
        <taxon>Bordetella</taxon>
    </lineage>
</organism>
<sequence>MHKDAIELRHLRYFVALAEELSFGKAAARCHVSQPPFSVAIQQLEAALGLQLVLRNSRSVELSEVGREFYRRALVLVSQAAQSIDDIRAYDSRIRSRLNVGFHASMIYRGLGNLVSAFRQAHPDVRVSLHEMSSMDQLAAIQRGDIDVGFTHSIVPNDDRLSHCTTLFSERFLLCMPDQGRAAAGPVRLAQFQEENFIIFNRKSSPYYFDTILSLCIEAGFSPRIEHHVSQWLTAVSCVSIGMGVAIVPECLLHTGIKGVAFREIDTKIDSRVQCVMSRFANVELGEKMLKLARVHISPGQVLEPIATV</sequence>
<dbReference type="PRINTS" id="PR00039">
    <property type="entry name" value="HTHLYSR"/>
</dbReference>
<evidence type="ECO:0000259" key="5">
    <source>
        <dbReference type="PROSITE" id="PS50931"/>
    </source>
</evidence>
<dbReference type="Pfam" id="PF03466">
    <property type="entry name" value="LysR_substrate"/>
    <property type="match status" value="1"/>
</dbReference>
<dbReference type="GO" id="GO:0003700">
    <property type="term" value="F:DNA-binding transcription factor activity"/>
    <property type="evidence" value="ECO:0007669"/>
    <property type="project" value="InterPro"/>
</dbReference>
<keyword evidence="3" id="KW-0238">DNA-binding</keyword>
<dbReference type="SUPFAM" id="SSF53850">
    <property type="entry name" value="Periplasmic binding protein-like II"/>
    <property type="match status" value="1"/>
</dbReference>
<gene>
    <name evidence="6" type="ORF">CEG14_20375</name>
</gene>
<dbReference type="Gene3D" id="3.40.190.10">
    <property type="entry name" value="Periplasmic binding protein-like II"/>
    <property type="match status" value="2"/>
</dbReference>
<proteinExistence type="inferred from homology"/>
<evidence type="ECO:0000313" key="6">
    <source>
        <dbReference type="EMBL" id="OZI33199.1"/>
    </source>
</evidence>
<evidence type="ECO:0000256" key="2">
    <source>
        <dbReference type="ARBA" id="ARBA00023015"/>
    </source>
</evidence>
<dbReference type="PROSITE" id="PS50931">
    <property type="entry name" value="HTH_LYSR"/>
    <property type="match status" value="1"/>
</dbReference>
<dbReference type="GO" id="GO:0003677">
    <property type="term" value="F:DNA binding"/>
    <property type="evidence" value="ECO:0007669"/>
    <property type="project" value="UniProtKB-KW"/>
</dbReference>
<dbReference type="Gene3D" id="1.10.10.10">
    <property type="entry name" value="Winged helix-like DNA-binding domain superfamily/Winged helix DNA-binding domain"/>
    <property type="match status" value="1"/>
</dbReference>
<evidence type="ECO:0000256" key="4">
    <source>
        <dbReference type="ARBA" id="ARBA00023163"/>
    </source>
</evidence>
<dbReference type="SUPFAM" id="SSF46785">
    <property type="entry name" value="Winged helix' DNA-binding domain"/>
    <property type="match status" value="1"/>
</dbReference>
<name>A0A261S757_9BORD</name>
<evidence type="ECO:0000313" key="7">
    <source>
        <dbReference type="Proteomes" id="UP000217005"/>
    </source>
</evidence>
<dbReference type="Proteomes" id="UP000217005">
    <property type="component" value="Unassembled WGS sequence"/>
</dbReference>
<evidence type="ECO:0000256" key="3">
    <source>
        <dbReference type="ARBA" id="ARBA00023125"/>
    </source>
</evidence>
<dbReference type="InterPro" id="IPR005119">
    <property type="entry name" value="LysR_subst-bd"/>
</dbReference>
<dbReference type="GO" id="GO:0032993">
    <property type="term" value="C:protein-DNA complex"/>
    <property type="evidence" value="ECO:0007669"/>
    <property type="project" value="TreeGrafter"/>
</dbReference>
<dbReference type="OrthoDB" id="5292387at2"/>
<comment type="caution">
    <text evidence="6">The sequence shown here is derived from an EMBL/GenBank/DDBJ whole genome shotgun (WGS) entry which is preliminary data.</text>
</comment>
<dbReference type="InterPro" id="IPR036388">
    <property type="entry name" value="WH-like_DNA-bd_sf"/>
</dbReference>
<reference evidence="6 7" key="1">
    <citation type="submission" date="2017-05" db="EMBL/GenBank/DDBJ databases">
        <title>Complete and WGS of Bordetella genogroups.</title>
        <authorList>
            <person name="Spilker T."/>
            <person name="LiPuma J."/>
        </authorList>
    </citation>
    <scope>NUCLEOTIDE SEQUENCE [LARGE SCALE GENOMIC DNA]</scope>
    <source>
        <strain evidence="6 7">AU17610</strain>
    </source>
</reference>
<evidence type="ECO:0000256" key="1">
    <source>
        <dbReference type="ARBA" id="ARBA00009437"/>
    </source>
</evidence>
<accession>A0A261S757</accession>
<dbReference type="InterPro" id="IPR036390">
    <property type="entry name" value="WH_DNA-bd_sf"/>
</dbReference>
<dbReference type="InterPro" id="IPR000847">
    <property type="entry name" value="LysR_HTH_N"/>
</dbReference>
<protein>
    <submittedName>
        <fullName evidence="6">LysR family transcriptional regulator</fullName>
    </submittedName>
</protein>
<keyword evidence="4" id="KW-0804">Transcription</keyword>
<dbReference type="AlphaFoldDB" id="A0A261S757"/>
<dbReference type="FunFam" id="1.10.10.10:FF:000001">
    <property type="entry name" value="LysR family transcriptional regulator"/>
    <property type="match status" value="1"/>
</dbReference>